<dbReference type="PANTHER" id="PTHR38360">
    <property type="entry name" value="OS03G0120000 PROTEIN"/>
    <property type="match status" value="1"/>
</dbReference>
<proteinExistence type="predicted"/>
<dbReference type="Gramene" id="RZC70190">
    <property type="protein sequence ID" value="RZC70190"/>
    <property type="gene ID" value="C5167_033319"/>
</dbReference>
<dbReference type="AlphaFoldDB" id="A0A4Y7KCV5"/>
<organism evidence="1 2">
    <name type="scientific">Papaver somniferum</name>
    <name type="common">Opium poppy</name>
    <dbReference type="NCBI Taxonomy" id="3469"/>
    <lineage>
        <taxon>Eukaryota</taxon>
        <taxon>Viridiplantae</taxon>
        <taxon>Streptophyta</taxon>
        <taxon>Embryophyta</taxon>
        <taxon>Tracheophyta</taxon>
        <taxon>Spermatophyta</taxon>
        <taxon>Magnoliopsida</taxon>
        <taxon>Ranunculales</taxon>
        <taxon>Papaveraceae</taxon>
        <taxon>Papaveroideae</taxon>
        <taxon>Papaver</taxon>
    </lineage>
</organism>
<reference evidence="1 2" key="1">
    <citation type="journal article" date="2018" name="Science">
        <title>The opium poppy genome and morphinan production.</title>
        <authorList>
            <person name="Guo L."/>
            <person name="Winzer T."/>
            <person name="Yang X."/>
            <person name="Li Y."/>
            <person name="Ning Z."/>
            <person name="He Z."/>
            <person name="Teodor R."/>
            <person name="Lu Y."/>
            <person name="Bowser T.A."/>
            <person name="Graham I.A."/>
            <person name="Ye K."/>
        </authorList>
    </citation>
    <scope>NUCLEOTIDE SEQUENCE [LARGE SCALE GENOMIC DNA]</scope>
    <source>
        <strain evidence="2">cv. HN1</strain>
        <tissue evidence="1">Leaves</tissue>
    </source>
</reference>
<sequence>MTITNIYSPYLMTKQGLMWLLSKTMHDMLQVKTNYMCLTKAAENNRKAFKPVVAWLRFNEGVWSFTNDAYKMKDEKVTTIDPQMCSREISTAMEPIKYAVYWGFEKQLLYLRRLINYFVTIMLYSTTDSLIHSGCKYRYWWSATVEFDGTKSE</sequence>
<dbReference type="STRING" id="3469.A0A4Y7KCV5"/>
<keyword evidence="2" id="KW-1185">Reference proteome</keyword>
<name>A0A4Y7KCV5_PAPSO</name>
<dbReference type="PANTHER" id="PTHR38360:SF1">
    <property type="entry name" value="F12P19.7"/>
    <property type="match status" value="1"/>
</dbReference>
<dbReference type="Proteomes" id="UP000316621">
    <property type="component" value="Chromosome 7"/>
</dbReference>
<protein>
    <submittedName>
        <fullName evidence="1">Uncharacterized protein</fullName>
    </submittedName>
</protein>
<gene>
    <name evidence="1" type="ORF">C5167_033319</name>
</gene>
<dbReference type="EMBL" id="CM010721">
    <property type="protein sequence ID" value="RZC70190.1"/>
    <property type="molecule type" value="Genomic_DNA"/>
</dbReference>
<evidence type="ECO:0000313" key="1">
    <source>
        <dbReference type="EMBL" id="RZC70190.1"/>
    </source>
</evidence>
<accession>A0A4Y7KCV5</accession>
<evidence type="ECO:0000313" key="2">
    <source>
        <dbReference type="Proteomes" id="UP000316621"/>
    </source>
</evidence>